<keyword evidence="1" id="KW-0812">Transmembrane</keyword>
<dbReference type="EMBL" id="MHPU01000012">
    <property type="protein sequence ID" value="OGZ89059.1"/>
    <property type="molecule type" value="Genomic_DNA"/>
</dbReference>
<proteinExistence type="predicted"/>
<dbReference type="AlphaFoldDB" id="A0A1G2JPL7"/>
<comment type="caution">
    <text evidence="2">The sequence shown here is derived from an EMBL/GenBank/DDBJ whole genome shotgun (WGS) entry which is preliminary data.</text>
</comment>
<dbReference type="Proteomes" id="UP000178935">
    <property type="component" value="Unassembled WGS sequence"/>
</dbReference>
<reference evidence="2 3" key="1">
    <citation type="journal article" date="2016" name="Nat. Commun.">
        <title>Thousands of microbial genomes shed light on interconnected biogeochemical processes in an aquifer system.</title>
        <authorList>
            <person name="Anantharaman K."/>
            <person name="Brown C.T."/>
            <person name="Hug L.A."/>
            <person name="Sharon I."/>
            <person name="Castelle C.J."/>
            <person name="Probst A.J."/>
            <person name="Thomas B.C."/>
            <person name="Singh A."/>
            <person name="Wilkins M.J."/>
            <person name="Karaoz U."/>
            <person name="Brodie E.L."/>
            <person name="Williams K.H."/>
            <person name="Hubbard S.S."/>
            <person name="Banfield J.F."/>
        </authorList>
    </citation>
    <scope>NUCLEOTIDE SEQUENCE [LARGE SCALE GENOMIC DNA]</scope>
</reference>
<accession>A0A1G2JPL7</accession>
<feature type="transmembrane region" description="Helical" evidence="1">
    <location>
        <begin position="89"/>
        <end position="115"/>
    </location>
</feature>
<sequence length="118" mass="13890">MIAKIQKSLLWLFGAMFLVPEILWSPVSNFIYIFIDNSDPAKPLRLNFLTEGNPTNLYRTIVFMQLAGLFSFLFLLIKNKRGLFRGWLFYILLLIDITLILLTLFVFYLITFFHINFG</sequence>
<evidence type="ECO:0000256" key="1">
    <source>
        <dbReference type="SAM" id="Phobius"/>
    </source>
</evidence>
<name>A0A1G2JPL7_9BACT</name>
<gene>
    <name evidence="2" type="ORF">A2561_05430</name>
</gene>
<keyword evidence="1" id="KW-1133">Transmembrane helix</keyword>
<feature type="transmembrane region" description="Helical" evidence="1">
    <location>
        <begin position="9"/>
        <end position="35"/>
    </location>
</feature>
<evidence type="ECO:0000313" key="3">
    <source>
        <dbReference type="Proteomes" id="UP000178935"/>
    </source>
</evidence>
<keyword evidence="1" id="KW-0472">Membrane</keyword>
<feature type="transmembrane region" description="Helical" evidence="1">
    <location>
        <begin position="57"/>
        <end position="77"/>
    </location>
</feature>
<evidence type="ECO:0000313" key="2">
    <source>
        <dbReference type="EMBL" id="OGZ89059.1"/>
    </source>
</evidence>
<protein>
    <submittedName>
        <fullName evidence="2">Uncharacterized protein</fullName>
    </submittedName>
</protein>
<organism evidence="2 3">
    <name type="scientific">Candidatus Staskawiczbacteria bacterium RIFOXYD1_FULL_32_13</name>
    <dbReference type="NCBI Taxonomy" id="1802234"/>
    <lineage>
        <taxon>Bacteria</taxon>
        <taxon>Candidatus Staskawicziibacteriota</taxon>
    </lineage>
</organism>